<evidence type="ECO:0000313" key="2">
    <source>
        <dbReference type="Proteomes" id="UP000249239"/>
    </source>
</evidence>
<reference evidence="1 2" key="1">
    <citation type="submission" date="2018-06" db="EMBL/GenBank/DDBJ databases">
        <title>Genomic Encyclopedia of Archaeal and Bacterial Type Strains, Phase II (KMG-II): from individual species to whole genera.</title>
        <authorList>
            <person name="Goeker M."/>
        </authorList>
    </citation>
    <scope>NUCLEOTIDE SEQUENCE [LARGE SCALE GENOMIC DNA]</scope>
    <source>
        <strain evidence="1 2">DSM 6779</strain>
    </source>
</reference>
<evidence type="ECO:0000313" key="1">
    <source>
        <dbReference type="EMBL" id="PZX18108.1"/>
    </source>
</evidence>
<keyword evidence="2" id="KW-1185">Reference proteome</keyword>
<dbReference type="RefSeq" id="WP_111444849.1">
    <property type="nucleotide sequence ID" value="NZ_QKZK01000007.1"/>
</dbReference>
<gene>
    <name evidence="1" type="ORF">LX69_01145</name>
</gene>
<accession>A0A2W7ND81</accession>
<organism evidence="1 2">
    <name type="scientific">Breznakibacter xylanolyticus</name>
    <dbReference type="NCBI Taxonomy" id="990"/>
    <lineage>
        <taxon>Bacteria</taxon>
        <taxon>Pseudomonadati</taxon>
        <taxon>Bacteroidota</taxon>
        <taxon>Bacteroidia</taxon>
        <taxon>Marinilabiliales</taxon>
        <taxon>Marinilabiliaceae</taxon>
        <taxon>Breznakibacter</taxon>
    </lineage>
</organism>
<dbReference type="OrthoDB" id="762138at2"/>
<proteinExistence type="predicted"/>
<dbReference type="AlphaFoldDB" id="A0A2W7ND81"/>
<sequence length="167" mass="17566">MAKYSFGLKTVKFGTPTGTVAMPAVLEQFAMTVKGSLKLSESEASLKEFYVEEQSAPVEQVIAEDSQLTAEWQCYDIAPAIITKVKGGTVTAGETSDTWAAPGSSSIIKLAVELETASGVKVLIPKASVVARFDGAMGKEELLMMSIKLTALDPGDGGSPYSIVIPD</sequence>
<dbReference type="Proteomes" id="UP000249239">
    <property type="component" value="Unassembled WGS sequence"/>
</dbReference>
<comment type="caution">
    <text evidence="1">The sequence shown here is derived from an EMBL/GenBank/DDBJ whole genome shotgun (WGS) entry which is preliminary data.</text>
</comment>
<name>A0A2W7ND81_9BACT</name>
<protein>
    <submittedName>
        <fullName evidence="1">Uncharacterized protein</fullName>
    </submittedName>
</protein>
<dbReference type="EMBL" id="QKZK01000007">
    <property type="protein sequence ID" value="PZX18108.1"/>
    <property type="molecule type" value="Genomic_DNA"/>
</dbReference>